<keyword evidence="5 6" id="KW-0460">Magnesium</keyword>
<comment type="cofactor">
    <cofactor evidence="1 6">
        <name>Mg(2+)</name>
        <dbReference type="ChEBI" id="CHEBI:18420"/>
    </cofactor>
</comment>
<evidence type="ECO:0000256" key="4">
    <source>
        <dbReference type="ARBA" id="ARBA00022801"/>
    </source>
</evidence>
<keyword evidence="8" id="KW-1185">Reference proteome</keyword>
<dbReference type="SUPFAM" id="SSF56655">
    <property type="entry name" value="Carbohydrate phosphatase"/>
    <property type="match status" value="1"/>
</dbReference>
<dbReference type="GO" id="GO:0046872">
    <property type="term" value="F:metal ion binding"/>
    <property type="evidence" value="ECO:0007669"/>
    <property type="project" value="UniProtKB-KW"/>
</dbReference>
<comment type="similarity">
    <text evidence="2">Belongs to the inositol monophosphatase superfamily.</text>
</comment>
<dbReference type="Gene3D" id="3.30.540.10">
    <property type="entry name" value="Fructose-1,6-Bisphosphatase, subunit A, domain 1"/>
    <property type="match status" value="1"/>
</dbReference>
<sequence length="273" mass="29779">MSFTPQDLSEFAAFANRLADAARLKTLPRFRNGIPIVNKLEETPGDDFDPVTDADREGERAIRDLIETTYPEHGILGEEFEERAGKSAWRWILDPVDGTRAFVCGCATWTTLIALEREGEPVLGLIDQPFINERWVGFSSSVTYSVGGKDVNARTSGVRELAAARISTTDPLASAYYSEKEAQSFARVNAASRVARFSMDAYAYGLLAIGELDLVLETCLKRHDYAALIPIVEGAGGVVTNWRGHAVGTDDRGEVIAAATPELHEAALKLLTT</sequence>
<dbReference type="Gene3D" id="3.40.190.80">
    <property type="match status" value="1"/>
</dbReference>
<evidence type="ECO:0000256" key="3">
    <source>
        <dbReference type="ARBA" id="ARBA00022723"/>
    </source>
</evidence>
<evidence type="ECO:0000256" key="6">
    <source>
        <dbReference type="PIRSR" id="PIRSR600760-2"/>
    </source>
</evidence>
<evidence type="ECO:0000256" key="1">
    <source>
        <dbReference type="ARBA" id="ARBA00001946"/>
    </source>
</evidence>
<dbReference type="GO" id="GO:0016791">
    <property type="term" value="F:phosphatase activity"/>
    <property type="evidence" value="ECO:0007669"/>
    <property type="project" value="UniProtKB-ARBA"/>
</dbReference>
<dbReference type="PANTHER" id="PTHR43200:SF6">
    <property type="entry name" value="3'(2'),5'-BISPHOSPHATE NUCLEOTIDASE"/>
    <property type="match status" value="1"/>
</dbReference>
<gene>
    <name evidence="7" type="ORF">PUV54_03910</name>
</gene>
<dbReference type="KEGG" id="hfl:PUV54_03910"/>
<feature type="binding site" evidence="6">
    <location>
        <position position="97"/>
    </location>
    <ligand>
        <name>Mg(2+)</name>
        <dbReference type="ChEBI" id="CHEBI:18420"/>
        <label>1</label>
        <note>catalytic</note>
    </ligand>
</feature>
<evidence type="ECO:0000256" key="5">
    <source>
        <dbReference type="ARBA" id="ARBA00022842"/>
    </source>
</evidence>
<dbReference type="Pfam" id="PF00459">
    <property type="entry name" value="Inositol_P"/>
    <property type="match status" value="1"/>
</dbReference>
<dbReference type="InterPro" id="IPR051090">
    <property type="entry name" value="Inositol_monoP_superfamily"/>
</dbReference>
<name>A0AAF0CHX1_9PROT</name>
<keyword evidence="3 6" id="KW-0479">Metal-binding</keyword>
<keyword evidence="4" id="KW-0378">Hydrolase</keyword>
<organism evidence="7 8">
    <name type="scientific">Hyphococcus flavus</name>
    <dbReference type="NCBI Taxonomy" id="1866326"/>
    <lineage>
        <taxon>Bacteria</taxon>
        <taxon>Pseudomonadati</taxon>
        <taxon>Pseudomonadota</taxon>
        <taxon>Alphaproteobacteria</taxon>
        <taxon>Parvularculales</taxon>
        <taxon>Parvularculaceae</taxon>
        <taxon>Hyphococcus</taxon>
    </lineage>
</organism>
<dbReference type="AlphaFoldDB" id="A0AAF0CHX1"/>
<evidence type="ECO:0000256" key="2">
    <source>
        <dbReference type="ARBA" id="ARBA00009759"/>
    </source>
</evidence>
<dbReference type="PRINTS" id="PR00377">
    <property type="entry name" value="IMPHPHTASES"/>
</dbReference>
<dbReference type="GO" id="GO:0000105">
    <property type="term" value="P:L-histidine biosynthetic process"/>
    <property type="evidence" value="ECO:0007669"/>
    <property type="project" value="TreeGrafter"/>
</dbReference>
<dbReference type="Proteomes" id="UP001214043">
    <property type="component" value="Chromosome"/>
</dbReference>
<feature type="binding site" evidence="6">
    <location>
        <position position="224"/>
    </location>
    <ligand>
        <name>Mg(2+)</name>
        <dbReference type="ChEBI" id="CHEBI:18420"/>
        <label>1</label>
        <note>catalytic</note>
    </ligand>
</feature>
<dbReference type="CDD" id="cd01641">
    <property type="entry name" value="Bacterial_IMPase_like_1"/>
    <property type="match status" value="1"/>
</dbReference>
<dbReference type="InterPro" id="IPR000760">
    <property type="entry name" value="Inositol_monophosphatase-like"/>
</dbReference>
<evidence type="ECO:0000313" key="7">
    <source>
        <dbReference type="EMBL" id="WDI32337.1"/>
    </source>
</evidence>
<dbReference type="PANTHER" id="PTHR43200">
    <property type="entry name" value="PHOSPHATASE"/>
    <property type="match status" value="1"/>
</dbReference>
<dbReference type="RefSeq" id="WP_274494258.1">
    <property type="nucleotide sequence ID" value="NZ_CP118166.1"/>
</dbReference>
<dbReference type="EMBL" id="CP118166">
    <property type="protein sequence ID" value="WDI32337.1"/>
    <property type="molecule type" value="Genomic_DNA"/>
</dbReference>
<proteinExistence type="inferred from homology"/>
<evidence type="ECO:0000313" key="8">
    <source>
        <dbReference type="Proteomes" id="UP001214043"/>
    </source>
</evidence>
<reference evidence="7" key="1">
    <citation type="submission" date="2023-02" db="EMBL/GenBank/DDBJ databases">
        <title>Genome sequence of Hyphococcus flavus.</title>
        <authorList>
            <person name="Rong J.-C."/>
            <person name="Zhao Q."/>
            <person name="Yi M."/>
            <person name="Wu J.-Y."/>
        </authorList>
    </citation>
    <scope>NUCLEOTIDE SEQUENCE</scope>
    <source>
        <strain evidence="7">MCCC 1K03223</strain>
    </source>
</reference>
<protein>
    <submittedName>
        <fullName evidence="7">Inositol monophosphatase family protein</fullName>
    </submittedName>
</protein>
<feature type="binding site" evidence="6">
    <location>
        <position position="94"/>
    </location>
    <ligand>
        <name>Mg(2+)</name>
        <dbReference type="ChEBI" id="CHEBI:18420"/>
        <label>1</label>
        <note>catalytic</note>
    </ligand>
</feature>
<accession>A0AAF0CHX1</accession>
<feature type="binding site" evidence="6">
    <location>
        <position position="78"/>
    </location>
    <ligand>
        <name>Mg(2+)</name>
        <dbReference type="ChEBI" id="CHEBI:18420"/>
        <label>1</label>
        <note>catalytic</note>
    </ligand>
</feature>